<sequence length="634" mass="71219">KEIESTLTRLKKAEREIGVKEKELIDREEKIRVREKNLEQQFKVVQLDNHDVKTWREVDVHQWVMLLGNNGHTCDLAQYADLFLANNITGRRLLKLQQTDLCDMGITSVGHYVDLHSEIELLKAHNYRLLNFPPLSPMEIKQVSSEPEPGLLTVPHRTISLTLIFGHHIRHGKSLEDHKWKMYVEVDENEDKSDTPEDSINPLIYINNVTFICKAPAFGTFKIKQPPFIMEKWCVGIVEGMTIECIVTYESTVESPKTTRHLHQISTHPDSIQQTITLSLEPIKTSPTIDVPYSPVRSKSYSTPALRGAWANRFYEKDVVIKDNKKGPDEWSSIVMGRKPSITSLGSLQPKPVPGSNAVLQPSYDSSASLISILSRQSSRARSPSVDTNAGSGRNSPRVKFAVGDDETSNSSSSGFSEHHSNSYAEACRKKGTPGNQYFASNSASSSLKNGPLRSIQGYYHNIDRQVSAPQARRSRDGFLDGKWNNSEPSFNKQMLLKTIDIPKRQVASGDPVDRSSKHPQFHGNIPKKINPPQERHTAYNRGKRDGNQRPPGSQGYQTSSSRYKGGHSANPHTVVPSTNNPLSPTKNQSAKPKDSSVKDGKEQTEEWVTVERRKKIQDEPISRSKPKGKNRGR</sequence>
<feature type="region of interest" description="Disordered" evidence="2">
    <location>
        <begin position="467"/>
        <end position="488"/>
    </location>
</feature>
<evidence type="ECO:0000256" key="2">
    <source>
        <dbReference type="SAM" id="MobiDB-lite"/>
    </source>
</evidence>
<dbReference type="Proteomes" id="UP000030746">
    <property type="component" value="Unassembled WGS sequence"/>
</dbReference>
<feature type="compositionally biased region" description="Basic residues" evidence="2">
    <location>
        <begin position="625"/>
        <end position="634"/>
    </location>
</feature>
<keyword evidence="5" id="KW-1185">Reference proteome</keyword>
<evidence type="ECO:0000313" key="4">
    <source>
        <dbReference type="EMBL" id="ESO97139.1"/>
    </source>
</evidence>
<dbReference type="Pfam" id="PF00536">
    <property type="entry name" value="SAM_1"/>
    <property type="match status" value="1"/>
</dbReference>
<dbReference type="KEGG" id="lgi:LOTGIDRAFT_174573"/>
<dbReference type="AlphaFoldDB" id="V4C677"/>
<feature type="domain" description="SAM" evidence="3">
    <location>
        <begin position="55"/>
        <end position="125"/>
    </location>
</feature>
<feature type="non-terminal residue" evidence="4">
    <location>
        <position position="1"/>
    </location>
</feature>
<dbReference type="STRING" id="225164.V4C677"/>
<feature type="compositionally biased region" description="Basic and acidic residues" evidence="2">
    <location>
        <begin position="534"/>
        <end position="548"/>
    </location>
</feature>
<accession>V4C677</accession>
<feature type="compositionally biased region" description="Polar residues" evidence="2">
    <location>
        <begin position="576"/>
        <end position="591"/>
    </location>
</feature>
<name>V4C677_LOTGI</name>
<dbReference type="HOGENOM" id="CLU_431889_0_0_1"/>
<dbReference type="InterPro" id="IPR013761">
    <property type="entry name" value="SAM/pointed_sf"/>
</dbReference>
<feature type="compositionally biased region" description="Polar residues" evidence="2">
    <location>
        <begin position="551"/>
        <end position="563"/>
    </location>
</feature>
<feature type="coiled-coil region" evidence="1">
    <location>
        <begin position="3"/>
        <end position="30"/>
    </location>
</feature>
<dbReference type="OMA" id="GHSMELM"/>
<gene>
    <name evidence="4" type="ORF">LOTGIDRAFT_174573</name>
</gene>
<reference evidence="4 5" key="1">
    <citation type="journal article" date="2013" name="Nature">
        <title>Insights into bilaterian evolution from three spiralian genomes.</title>
        <authorList>
            <person name="Simakov O."/>
            <person name="Marletaz F."/>
            <person name="Cho S.J."/>
            <person name="Edsinger-Gonzales E."/>
            <person name="Havlak P."/>
            <person name="Hellsten U."/>
            <person name="Kuo D.H."/>
            <person name="Larsson T."/>
            <person name="Lv J."/>
            <person name="Arendt D."/>
            <person name="Savage R."/>
            <person name="Osoegawa K."/>
            <person name="de Jong P."/>
            <person name="Grimwood J."/>
            <person name="Chapman J.A."/>
            <person name="Shapiro H."/>
            <person name="Aerts A."/>
            <person name="Otillar R.P."/>
            <person name="Terry A.Y."/>
            <person name="Boore J.L."/>
            <person name="Grigoriev I.V."/>
            <person name="Lindberg D.R."/>
            <person name="Seaver E.C."/>
            <person name="Weisblat D.A."/>
            <person name="Putnam N.H."/>
            <person name="Rokhsar D.S."/>
        </authorList>
    </citation>
    <scope>NUCLEOTIDE SEQUENCE [LARGE SCALE GENOMIC DNA]</scope>
</reference>
<dbReference type="CTD" id="20242806"/>
<proteinExistence type="predicted"/>
<dbReference type="Gene3D" id="1.10.150.50">
    <property type="entry name" value="Transcription Factor, Ets-1"/>
    <property type="match status" value="1"/>
</dbReference>
<keyword evidence="1" id="KW-0175">Coiled coil</keyword>
<protein>
    <recommendedName>
        <fullName evidence="3">SAM domain-containing protein</fullName>
    </recommendedName>
</protein>
<feature type="region of interest" description="Disordered" evidence="2">
    <location>
        <begin position="375"/>
        <end position="420"/>
    </location>
</feature>
<dbReference type="GeneID" id="20242806"/>
<dbReference type="OrthoDB" id="6135099at2759"/>
<evidence type="ECO:0000256" key="1">
    <source>
        <dbReference type="SAM" id="Coils"/>
    </source>
</evidence>
<dbReference type="PROSITE" id="PS50105">
    <property type="entry name" value="SAM_DOMAIN"/>
    <property type="match status" value="1"/>
</dbReference>
<dbReference type="SUPFAM" id="SSF47769">
    <property type="entry name" value="SAM/Pointed domain"/>
    <property type="match status" value="1"/>
</dbReference>
<evidence type="ECO:0000313" key="5">
    <source>
        <dbReference type="Proteomes" id="UP000030746"/>
    </source>
</evidence>
<feature type="compositionally biased region" description="Polar residues" evidence="2">
    <location>
        <begin position="385"/>
        <end position="395"/>
    </location>
</feature>
<evidence type="ECO:0000259" key="3">
    <source>
        <dbReference type="PROSITE" id="PS50105"/>
    </source>
</evidence>
<feature type="region of interest" description="Disordered" evidence="2">
    <location>
        <begin position="502"/>
        <end position="634"/>
    </location>
</feature>
<dbReference type="EMBL" id="KB201324">
    <property type="protein sequence ID" value="ESO97139.1"/>
    <property type="molecule type" value="Genomic_DNA"/>
</dbReference>
<dbReference type="InterPro" id="IPR001660">
    <property type="entry name" value="SAM"/>
</dbReference>
<organism evidence="4 5">
    <name type="scientific">Lottia gigantea</name>
    <name type="common">Giant owl limpet</name>
    <dbReference type="NCBI Taxonomy" id="225164"/>
    <lineage>
        <taxon>Eukaryota</taxon>
        <taxon>Metazoa</taxon>
        <taxon>Spiralia</taxon>
        <taxon>Lophotrochozoa</taxon>
        <taxon>Mollusca</taxon>
        <taxon>Gastropoda</taxon>
        <taxon>Patellogastropoda</taxon>
        <taxon>Lottioidea</taxon>
        <taxon>Lottiidae</taxon>
        <taxon>Lottia</taxon>
    </lineage>
</organism>
<dbReference type="SMART" id="SM00454">
    <property type="entry name" value="SAM"/>
    <property type="match status" value="1"/>
</dbReference>
<feature type="compositionally biased region" description="Basic and acidic residues" evidence="2">
    <location>
        <begin position="592"/>
        <end position="605"/>
    </location>
</feature>
<dbReference type="RefSeq" id="XP_009052159.1">
    <property type="nucleotide sequence ID" value="XM_009053911.1"/>
</dbReference>